<dbReference type="Pfam" id="PF09839">
    <property type="entry name" value="DUF2066"/>
    <property type="match status" value="1"/>
</dbReference>
<evidence type="ECO:0000313" key="2">
    <source>
        <dbReference type="Proteomes" id="UP000218890"/>
    </source>
</evidence>
<organism evidence="1 2">
    <name type="scientific">Halorhodospira halochloris</name>
    <name type="common">Ectothiorhodospira halochloris</name>
    <dbReference type="NCBI Taxonomy" id="1052"/>
    <lineage>
        <taxon>Bacteria</taxon>
        <taxon>Pseudomonadati</taxon>
        <taxon>Pseudomonadota</taxon>
        <taxon>Gammaproteobacteria</taxon>
        <taxon>Chromatiales</taxon>
        <taxon>Ectothiorhodospiraceae</taxon>
        <taxon>Halorhodospira</taxon>
    </lineage>
</organism>
<dbReference type="KEGG" id="hhk:HH1059_04750"/>
<dbReference type="InterPro" id="IPR018642">
    <property type="entry name" value="DUF2066"/>
</dbReference>
<dbReference type="EMBL" id="AP017372">
    <property type="protein sequence ID" value="BAU57157.1"/>
    <property type="molecule type" value="Genomic_DNA"/>
</dbReference>
<dbReference type="AlphaFoldDB" id="A0A0X8X7Q9"/>
<accession>A0A0X8X7Q9</accession>
<name>A0A0X8X7Q9_HALHR</name>
<keyword evidence="2" id="KW-1185">Reference proteome</keyword>
<gene>
    <name evidence="1" type="ORF">HH1059_04750</name>
</gene>
<proteinExistence type="predicted"/>
<evidence type="ECO:0008006" key="3">
    <source>
        <dbReference type="Google" id="ProtNLM"/>
    </source>
</evidence>
<reference evidence="1" key="1">
    <citation type="submission" date="2016-02" db="EMBL/GenBank/DDBJ databases">
        <title>Halorhodospira halochloris DSM-1059 complete genome, version 2.</title>
        <authorList>
            <person name="Tsukatani Y."/>
        </authorList>
    </citation>
    <scope>NUCLEOTIDE SEQUENCE</scope>
    <source>
        <strain evidence="1">DSM 1059</strain>
    </source>
</reference>
<dbReference type="Proteomes" id="UP000218890">
    <property type="component" value="Chromosome"/>
</dbReference>
<evidence type="ECO:0000313" key="1">
    <source>
        <dbReference type="EMBL" id="BAU57157.1"/>
    </source>
</evidence>
<sequence length="332" mass="37483">MVETGVDDRLEASREQAIERGLEQLIGIMTGEYQGLDEDHPAYGMLAEAERHLEGYRYTRLNGELGVELRFDASSIKAELGEREVAVWGRHRRPLLVWAFADFNGQRVMLSDRHTGYTVEQLEVVEALRTQARERGLPLLFPLLDWQDRRSLGYADVWGGFTQNIREASERYGGAAVISVGLRRTSTGAWRGHWTAILGEESIAYRSGPGALDEVIGDALDLIGQRFVERYAAIPGDPEGRRMEVVILGIEGLEDYVAMQRRLRQIAGVDAVNIRRVEGRRAMLELVLSHNMDLVLEDLDDLPQLLVEPLPSVDFGEEAGRVVRAYRWRGDR</sequence>
<dbReference type="RefSeq" id="WP_162549316.1">
    <property type="nucleotide sequence ID" value="NZ_NRRM01000003.1"/>
</dbReference>
<protein>
    <recommendedName>
        <fullName evidence="3">DUF2066 domain-containing protein</fullName>
    </recommendedName>
</protein>